<evidence type="ECO:0000256" key="4">
    <source>
        <dbReference type="ARBA" id="ARBA00012851"/>
    </source>
</evidence>
<sequence length="297" mass="31933">MAQHLTPPELPPFLRQVYDYGHSTCLYDETQQDDAPTLSSSSSARTYVTLTFAQSLDAKIAGPDGKQLALSGRESMIMTHWMRTLHDGILIGIGTALNDDPQLNTRHLPPLPAGLYSPQARYNVPRPIILDAHLRLSHECKLIKNYRAGDGRRPWVVCMGGAQAAQSGCVARRKTLESAGVLVIQTIGKDGALTFFAGLVSITDLLTRLYEMGIHSLMVEGGARVIKSFLADAGKRSANGSKTSVVDTVVITVAPTLVGKDGIGYGSDLAASELPALEHVETQLFGRDAVIALRAID</sequence>
<evidence type="ECO:0000256" key="1">
    <source>
        <dbReference type="ARBA" id="ARBA00003555"/>
    </source>
</evidence>
<comment type="similarity">
    <text evidence="3">Belongs to the HTP reductase family.</text>
</comment>
<dbReference type="Proteomes" id="UP000076871">
    <property type="component" value="Unassembled WGS sequence"/>
</dbReference>
<gene>
    <name evidence="14" type="ORF">LAESUDRAFT_648443</name>
</gene>
<comment type="catalytic activity">
    <reaction evidence="12">
        <text>2,5-diamino-6-(1-D-ribitylamino)pyrimidin-4(3H)-one 5'-phosphate + NADP(+) = 2,5-diamino-6-(1-D-ribosylamino)pyrimidin-4(3H)-one 5'-phosphate + NADPH + H(+)</text>
        <dbReference type="Rhea" id="RHEA:27278"/>
        <dbReference type="ChEBI" id="CHEBI:15378"/>
        <dbReference type="ChEBI" id="CHEBI:57783"/>
        <dbReference type="ChEBI" id="CHEBI:58349"/>
        <dbReference type="ChEBI" id="CHEBI:58890"/>
        <dbReference type="ChEBI" id="CHEBI:59545"/>
        <dbReference type="EC" id="1.1.1.302"/>
    </reaction>
</comment>
<keyword evidence="15" id="KW-1185">Reference proteome</keyword>
<dbReference type="GO" id="GO:0009231">
    <property type="term" value="P:riboflavin biosynthetic process"/>
    <property type="evidence" value="ECO:0007669"/>
    <property type="project" value="UniProtKB-KW"/>
</dbReference>
<dbReference type="EC" id="1.1.1.302" evidence="4"/>
<feature type="domain" description="Bacterial bifunctional deaminase-reductase C-terminal" evidence="13">
    <location>
        <begin position="47"/>
        <end position="290"/>
    </location>
</feature>
<protein>
    <recommendedName>
        <fullName evidence="5">2,5-diamino-6-ribosylamino-4(3H)-pyrimidinone 5'-phosphate reductase</fullName>
        <ecNumber evidence="4">1.1.1.302</ecNumber>
    </recommendedName>
    <alternativeName>
        <fullName evidence="10">2,5-diamino-6-(5-phospho-D-ribosylamino)pyrimidin-4(3H)-one reductase</fullName>
    </alternativeName>
    <alternativeName>
        <fullName evidence="9">2,5-diamino-6-ribitylamino-4(3H)-pyrimidinone 5'-phosphate synthase</fullName>
    </alternativeName>
</protein>
<evidence type="ECO:0000313" key="15">
    <source>
        <dbReference type="Proteomes" id="UP000076871"/>
    </source>
</evidence>
<dbReference type="AlphaFoldDB" id="A0A165F9V2"/>
<dbReference type="EMBL" id="KV427614">
    <property type="protein sequence ID" value="KZT08650.1"/>
    <property type="molecule type" value="Genomic_DNA"/>
</dbReference>
<keyword evidence="8" id="KW-0560">Oxidoreductase</keyword>
<dbReference type="Pfam" id="PF01872">
    <property type="entry name" value="RibD_C"/>
    <property type="match status" value="1"/>
</dbReference>
<dbReference type="OrthoDB" id="5432at2759"/>
<dbReference type="GO" id="GO:0008703">
    <property type="term" value="F:5-amino-6-(5-phosphoribosylamino)uracil reductase activity"/>
    <property type="evidence" value="ECO:0007669"/>
    <property type="project" value="InterPro"/>
</dbReference>
<accession>A0A165F9V2</accession>
<reference evidence="14 15" key="1">
    <citation type="journal article" date="2016" name="Mol. Biol. Evol.">
        <title>Comparative Genomics of Early-Diverging Mushroom-Forming Fungi Provides Insights into the Origins of Lignocellulose Decay Capabilities.</title>
        <authorList>
            <person name="Nagy L.G."/>
            <person name="Riley R."/>
            <person name="Tritt A."/>
            <person name="Adam C."/>
            <person name="Daum C."/>
            <person name="Floudas D."/>
            <person name="Sun H."/>
            <person name="Yadav J.S."/>
            <person name="Pangilinan J."/>
            <person name="Larsson K.H."/>
            <person name="Matsuura K."/>
            <person name="Barry K."/>
            <person name="Labutti K."/>
            <person name="Kuo R."/>
            <person name="Ohm R.A."/>
            <person name="Bhattacharya S.S."/>
            <person name="Shirouzu T."/>
            <person name="Yoshinaga Y."/>
            <person name="Martin F.M."/>
            <person name="Grigoriev I.V."/>
            <person name="Hibbett D.S."/>
        </authorList>
    </citation>
    <scope>NUCLEOTIDE SEQUENCE [LARGE SCALE GENOMIC DNA]</scope>
    <source>
        <strain evidence="14 15">93-53</strain>
    </source>
</reference>
<dbReference type="PANTHER" id="PTHR38011:SF7">
    <property type="entry name" value="2,5-DIAMINO-6-RIBOSYLAMINO-4(3H)-PYRIMIDINONE 5'-PHOSPHATE REDUCTASE"/>
    <property type="match status" value="1"/>
</dbReference>
<dbReference type="InParanoid" id="A0A165F9V2"/>
<evidence type="ECO:0000259" key="13">
    <source>
        <dbReference type="Pfam" id="PF01872"/>
    </source>
</evidence>
<evidence type="ECO:0000256" key="3">
    <source>
        <dbReference type="ARBA" id="ARBA00009723"/>
    </source>
</evidence>
<dbReference type="Gene3D" id="3.40.430.10">
    <property type="entry name" value="Dihydrofolate Reductase, subunit A"/>
    <property type="match status" value="1"/>
</dbReference>
<evidence type="ECO:0000256" key="8">
    <source>
        <dbReference type="ARBA" id="ARBA00023002"/>
    </source>
</evidence>
<keyword evidence="7" id="KW-0521">NADP</keyword>
<comment type="catalytic activity">
    <reaction evidence="11">
        <text>2,5-diamino-6-(1-D-ribitylamino)pyrimidin-4(3H)-one 5'-phosphate + NAD(+) = 2,5-diamino-6-(1-D-ribosylamino)pyrimidin-4(3H)-one 5'-phosphate + NADH + H(+)</text>
        <dbReference type="Rhea" id="RHEA:27274"/>
        <dbReference type="ChEBI" id="CHEBI:15378"/>
        <dbReference type="ChEBI" id="CHEBI:57540"/>
        <dbReference type="ChEBI" id="CHEBI:57945"/>
        <dbReference type="ChEBI" id="CHEBI:58890"/>
        <dbReference type="ChEBI" id="CHEBI:59545"/>
        <dbReference type="EC" id="1.1.1.302"/>
    </reaction>
</comment>
<evidence type="ECO:0000256" key="12">
    <source>
        <dbReference type="ARBA" id="ARBA00049020"/>
    </source>
</evidence>
<keyword evidence="6" id="KW-0686">Riboflavin biosynthesis</keyword>
<dbReference type="PANTHER" id="PTHR38011">
    <property type="entry name" value="DIHYDROFOLATE REDUCTASE FAMILY PROTEIN (AFU_ORTHOLOGUE AFUA_8G06820)"/>
    <property type="match status" value="1"/>
</dbReference>
<comment type="function">
    <text evidence="1">Catalyzes an early step in riboflavin biosynthesis, the NADPH-dependent reduction of the ribose side chain of 2,5-diamino-6-ribosylamino-4(3H)-pyrimidinone 5'-phosphate, yielding 2,5-diamino-6-ribitylamino-4(3H)-pyrimidinone 5'-phosphate.</text>
</comment>
<dbReference type="InterPro" id="IPR024072">
    <property type="entry name" value="DHFR-like_dom_sf"/>
</dbReference>
<comment type="pathway">
    <text evidence="2">Cofactor biosynthesis; riboflavin biosynthesis.</text>
</comment>
<evidence type="ECO:0000256" key="5">
    <source>
        <dbReference type="ARBA" id="ARBA00015035"/>
    </source>
</evidence>
<proteinExistence type="inferred from homology"/>
<dbReference type="GeneID" id="63821136"/>
<evidence type="ECO:0000256" key="2">
    <source>
        <dbReference type="ARBA" id="ARBA00005104"/>
    </source>
</evidence>
<evidence type="ECO:0000256" key="9">
    <source>
        <dbReference type="ARBA" id="ARBA00030073"/>
    </source>
</evidence>
<evidence type="ECO:0000313" key="14">
    <source>
        <dbReference type="EMBL" id="KZT08650.1"/>
    </source>
</evidence>
<dbReference type="RefSeq" id="XP_040766390.1">
    <property type="nucleotide sequence ID" value="XM_040904106.1"/>
</dbReference>
<evidence type="ECO:0000256" key="10">
    <source>
        <dbReference type="ARBA" id="ARBA00031630"/>
    </source>
</evidence>
<evidence type="ECO:0000256" key="7">
    <source>
        <dbReference type="ARBA" id="ARBA00022857"/>
    </source>
</evidence>
<dbReference type="STRING" id="1314785.A0A165F9V2"/>
<name>A0A165F9V2_9APHY</name>
<dbReference type="FunCoup" id="A0A165F9V2">
    <property type="interactions" value="113"/>
</dbReference>
<dbReference type="InterPro" id="IPR050765">
    <property type="entry name" value="Riboflavin_Biosynth_HTPR"/>
</dbReference>
<dbReference type="SUPFAM" id="SSF53597">
    <property type="entry name" value="Dihydrofolate reductase-like"/>
    <property type="match status" value="1"/>
</dbReference>
<evidence type="ECO:0000256" key="11">
    <source>
        <dbReference type="ARBA" id="ARBA00047550"/>
    </source>
</evidence>
<dbReference type="InterPro" id="IPR002734">
    <property type="entry name" value="RibDG_C"/>
</dbReference>
<evidence type="ECO:0000256" key="6">
    <source>
        <dbReference type="ARBA" id="ARBA00022619"/>
    </source>
</evidence>
<organism evidence="14 15">
    <name type="scientific">Laetiporus sulphureus 93-53</name>
    <dbReference type="NCBI Taxonomy" id="1314785"/>
    <lineage>
        <taxon>Eukaryota</taxon>
        <taxon>Fungi</taxon>
        <taxon>Dikarya</taxon>
        <taxon>Basidiomycota</taxon>
        <taxon>Agaricomycotina</taxon>
        <taxon>Agaricomycetes</taxon>
        <taxon>Polyporales</taxon>
        <taxon>Laetiporus</taxon>
    </lineage>
</organism>